<dbReference type="Proteomes" id="UP000324646">
    <property type="component" value="Chromosome"/>
</dbReference>
<dbReference type="KEGG" id="crs:FQB35_10725"/>
<dbReference type="Gene3D" id="3.60.21.10">
    <property type="match status" value="1"/>
</dbReference>
<dbReference type="PANTHER" id="PTHR31302">
    <property type="entry name" value="TRANSMEMBRANE PROTEIN WITH METALLOPHOSPHOESTERASE DOMAIN-RELATED"/>
    <property type="match status" value="1"/>
</dbReference>
<dbReference type="RefSeq" id="WP_148809901.1">
    <property type="nucleotide sequence ID" value="NZ_CP042243.1"/>
</dbReference>
<organism evidence="2 3">
    <name type="scientific">Crassaminicella thermophila</name>
    <dbReference type="NCBI Taxonomy" id="2599308"/>
    <lineage>
        <taxon>Bacteria</taxon>
        <taxon>Bacillati</taxon>
        <taxon>Bacillota</taxon>
        <taxon>Clostridia</taxon>
        <taxon>Eubacteriales</taxon>
        <taxon>Clostridiaceae</taxon>
        <taxon>Crassaminicella</taxon>
    </lineage>
</organism>
<gene>
    <name evidence="2" type="ORF">FQB35_10725</name>
</gene>
<accession>A0A5C0SH73</accession>
<dbReference type="PANTHER" id="PTHR31302:SF22">
    <property type="entry name" value="PHOSPHOESTERASE"/>
    <property type="match status" value="1"/>
</dbReference>
<feature type="domain" description="Calcineurin-like phosphoesterase" evidence="1">
    <location>
        <begin position="1"/>
        <end position="195"/>
    </location>
</feature>
<dbReference type="SUPFAM" id="SSF56300">
    <property type="entry name" value="Metallo-dependent phosphatases"/>
    <property type="match status" value="1"/>
</dbReference>
<proteinExistence type="predicted"/>
<dbReference type="OrthoDB" id="8610138at2"/>
<dbReference type="InterPro" id="IPR051158">
    <property type="entry name" value="Metallophosphoesterase_sf"/>
</dbReference>
<evidence type="ECO:0000259" key="1">
    <source>
        <dbReference type="Pfam" id="PF00149"/>
    </source>
</evidence>
<evidence type="ECO:0000313" key="2">
    <source>
        <dbReference type="EMBL" id="QEK12764.1"/>
    </source>
</evidence>
<sequence>MSLFVIGDLHLSFSVDKPMDIFGEQWVNHQEKIKKNWIEVIKENDMILIPGDISWAMNMKDATIDLEWINNLPGKKILLRGNHDYWWASVSKMNKLFENIRFLQNNYFTYKNFAICGTRGWLCPNDHKFTEHDEKIYERELHRLKLSLDEAIKNGCKDIIVMTHYPPTNDFMEDSGFTQIYETYGVKKVVYGHLHGIDSFKIGLKGEYKGVYYYLTSCDYLDFKPLKILD</sequence>
<evidence type="ECO:0000313" key="3">
    <source>
        <dbReference type="Proteomes" id="UP000324646"/>
    </source>
</evidence>
<protein>
    <submittedName>
        <fullName evidence="2">Serine/threonine protein phosphatase</fullName>
    </submittedName>
</protein>
<name>A0A5C0SH73_CRATE</name>
<dbReference type="EMBL" id="CP042243">
    <property type="protein sequence ID" value="QEK12764.1"/>
    <property type="molecule type" value="Genomic_DNA"/>
</dbReference>
<reference evidence="2 3" key="1">
    <citation type="submission" date="2019-07" db="EMBL/GenBank/DDBJ databases">
        <title>Complete genome of Crassaminicella thermophila SY095.</title>
        <authorList>
            <person name="Li X."/>
        </authorList>
    </citation>
    <scope>NUCLEOTIDE SEQUENCE [LARGE SCALE GENOMIC DNA]</scope>
    <source>
        <strain evidence="2 3">SY095</strain>
    </source>
</reference>
<dbReference type="InterPro" id="IPR029052">
    <property type="entry name" value="Metallo-depent_PP-like"/>
</dbReference>
<dbReference type="PIRSF" id="PIRSF033094">
    <property type="entry name" value="Pesterase_CT488"/>
    <property type="match status" value="1"/>
</dbReference>
<dbReference type="InterPro" id="IPR004843">
    <property type="entry name" value="Calcineurin-like_PHP"/>
</dbReference>
<dbReference type="InterPro" id="IPR014578">
    <property type="entry name" value="Pesterase_CT488"/>
</dbReference>
<keyword evidence="3" id="KW-1185">Reference proteome</keyword>
<dbReference type="AlphaFoldDB" id="A0A5C0SH73"/>
<dbReference type="Pfam" id="PF00149">
    <property type="entry name" value="Metallophos"/>
    <property type="match status" value="1"/>
</dbReference>
<dbReference type="GO" id="GO:0016787">
    <property type="term" value="F:hydrolase activity"/>
    <property type="evidence" value="ECO:0007669"/>
    <property type="project" value="InterPro"/>
</dbReference>